<reference evidence="1" key="1">
    <citation type="submission" date="2019-08" db="EMBL/GenBank/DDBJ databases">
        <authorList>
            <person name="Kucharzyk K."/>
            <person name="Murdoch R.W."/>
            <person name="Higgins S."/>
            <person name="Loffler F."/>
        </authorList>
    </citation>
    <scope>NUCLEOTIDE SEQUENCE</scope>
</reference>
<dbReference type="AlphaFoldDB" id="A0A644YX50"/>
<proteinExistence type="predicted"/>
<gene>
    <name evidence="1" type="ORF">SDC9_79744</name>
</gene>
<comment type="caution">
    <text evidence="1">The sequence shown here is derived from an EMBL/GenBank/DDBJ whole genome shotgun (WGS) entry which is preliminary data.</text>
</comment>
<protein>
    <submittedName>
        <fullName evidence="1">Uncharacterized protein</fullName>
    </submittedName>
</protein>
<sequence>MTAKEKAKLVKQAGKLYTLGVTLENRREKLRRLVEKKIPYDSPQMKETLVEFQAADEEWKRLEKEHLEYRHQLGIENKI</sequence>
<organism evidence="1">
    <name type="scientific">bioreactor metagenome</name>
    <dbReference type="NCBI Taxonomy" id="1076179"/>
    <lineage>
        <taxon>unclassified sequences</taxon>
        <taxon>metagenomes</taxon>
        <taxon>ecological metagenomes</taxon>
    </lineage>
</organism>
<evidence type="ECO:0000313" key="1">
    <source>
        <dbReference type="EMBL" id="MPM33175.1"/>
    </source>
</evidence>
<accession>A0A644YX50</accession>
<dbReference type="EMBL" id="VSSQ01006580">
    <property type="protein sequence ID" value="MPM33175.1"/>
    <property type="molecule type" value="Genomic_DNA"/>
</dbReference>
<name>A0A644YX50_9ZZZZ</name>